<dbReference type="PANTHER" id="PTHR39339:SF1">
    <property type="entry name" value="CHAD DOMAIN-CONTAINING PROTEIN"/>
    <property type="match status" value="1"/>
</dbReference>
<sequence>MYRFAIDNQEELQEGITRVLREQYELIIQLTSIPDDIDISVHEIRKAIKRIRAILRLVRWDIGEEIYQSENMRFRDLARQLSQIRDYHVIITYLAENFEAEELHIPEANFISLINHLNSKKELELKRLIDNQTLDTIKEQMEISSKELKEFPFDFLGPHTIRQGTSNSYSQCLNKISETQLKLDDHPLHELRKRVKYLLNQMILIQEVWPDFFKTYSTSLKQASDLLGDDHNIAESILLINNLPAKVISDEDKNSLTDSFRKEREHIHRDLWPLLGKLFTEDAKSFVKRITSYWLISRE</sequence>
<dbReference type="InterPro" id="IPR007899">
    <property type="entry name" value="CHAD_dom"/>
</dbReference>
<dbReference type="Proteomes" id="UP000605676">
    <property type="component" value="Unassembled WGS sequence"/>
</dbReference>
<reference evidence="2 3" key="1">
    <citation type="submission" date="2021-01" db="EMBL/GenBank/DDBJ databases">
        <title>Carboxyliciviraga sp.nov., isolated from coastal sediments.</title>
        <authorList>
            <person name="Lu D."/>
            <person name="Zhang T."/>
        </authorList>
    </citation>
    <scope>NUCLEOTIDE SEQUENCE [LARGE SCALE GENOMIC DNA]</scope>
    <source>
        <strain evidence="2 3">N1Y132</strain>
    </source>
</reference>
<name>A0ABS1HJI6_9BACT</name>
<gene>
    <name evidence="2" type="ORF">JIV24_10920</name>
</gene>
<feature type="domain" description="CHAD" evidence="1">
    <location>
        <begin position="16"/>
        <end position="274"/>
    </location>
</feature>
<evidence type="ECO:0000313" key="2">
    <source>
        <dbReference type="EMBL" id="MBK3517844.1"/>
    </source>
</evidence>
<dbReference type="RefSeq" id="WP_200465074.1">
    <property type="nucleotide sequence ID" value="NZ_JAENRR010000023.1"/>
</dbReference>
<keyword evidence="3" id="KW-1185">Reference proteome</keyword>
<dbReference type="Gene3D" id="1.40.20.10">
    <property type="entry name" value="CHAD domain"/>
    <property type="match status" value="1"/>
</dbReference>
<dbReference type="InterPro" id="IPR038186">
    <property type="entry name" value="CHAD_dom_sf"/>
</dbReference>
<accession>A0ABS1HJI6</accession>
<evidence type="ECO:0000313" key="3">
    <source>
        <dbReference type="Proteomes" id="UP000605676"/>
    </source>
</evidence>
<dbReference type="PANTHER" id="PTHR39339">
    <property type="entry name" value="SLR1444 PROTEIN"/>
    <property type="match status" value="1"/>
</dbReference>
<evidence type="ECO:0000259" key="1">
    <source>
        <dbReference type="SMART" id="SM00880"/>
    </source>
</evidence>
<proteinExistence type="predicted"/>
<comment type="caution">
    <text evidence="2">The sequence shown here is derived from an EMBL/GenBank/DDBJ whole genome shotgun (WGS) entry which is preliminary data.</text>
</comment>
<protein>
    <submittedName>
        <fullName evidence="2">CHAD domain-containing protein</fullName>
    </submittedName>
</protein>
<dbReference type="Pfam" id="PF05235">
    <property type="entry name" value="CHAD"/>
    <property type="match status" value="1"/>
</dbReference>
<organism evidence="2 3">
    <name type="scientific">Carboxylicivirga marina</name>
    <dbReference type="NCBI Taxonomy" id="2800988"/>
    <lineage>
        <taxon>Bacteria</taxon>
        <taxon>Pseudomonadati</taxon>
        <taxon>Bacteroidota</taxon>
        <taxon>Bacteroidia</taxon>
        <taxon>Marinilabiliales</taxon>
        <taxon>Marinilabiliaceae</taxon>
        <taxon>Carboxylicivirga</taxon>
    </lineage>
</organism>
<dbReference type="EMBL" id="JAENRR010000023">
    <property type="protein sequence ID" value="MBK3517844.1"/>
    <property type="molecule type" value="Genomic_DNA"/>
</dbReference>
<dbReference type="SMART" id="SM00880">
    <property type="entry name" value="CHAD"/>
    <property type="match status" value="1"/>
</dbReference>